<feature type="region of interest" description="Disordered" evidence="1">
    <location>
        <begin position="311"/>
        <end position="334"/>
    </location>
</feature>
<name>A0ABQ6I8H6_9MICO</name>
<dbReference type="InterPro" id="IPR021522">
    <property type="entry name" value="MctB"/>
</dbReference>
<evidence type="ECO:0000256" key="1">
    <source>
        <dbReference type="SAM" id="MobiDB-lite"/>
    </source>
</evidence>
<dbReference type="Pfam" id="PF11382">
    <property type="entry name" value="MctB"/>
    <property type="match status" value="1"/>
</dbReference>
<proteinExistence type="predicted"/>
<evidence type="ECO:0008006" key="4">
    <source>
        <dbReference type="Google" id="ProtNLM"/>
    </source>
</evidence>
<dbReference type="RefSeq" id="WP_284294640.1">
    <property type="nucleotide sequence ID" value="NZ_BSUK01000001.1"/>
</dbReference>
<evidence type="ECO:0000313" key="3">
    <source>
        <dbReference type="Proteomes" id="UP001157091"/>
    </source>
</evidence>
<dbReference type="Proteomes" id="UP001157091">
    <property type="component" value="Unassembled WGS sequence"/>
</dbReference>
<accession>A0ABQ6I8H6</accession>
<keyword evidence="3" id="KW-1185">Reference proteome</keyword>
<evidence type="ECO:0000313" key="2">
    <source>
        <dbReference type="EMBL" id="GMA26309.1"/>
    </source>
</evidence>
<comment type="caution">
    <text evidence="2">The sequence shown here is derived from an EMBL/GenBank/DDBJ whole genome shotgun (WGS) entry which is preliminary data.</text>
</comment>
<protein>
    <recommendedName>
        <fullName evidence="4">Copper transport outer membrane protein MctB</fullName>
    </recommendedName>
</protein>
<organism evidence="2 3">
    <name type="scientific">Luteimicrobium album</name>
    <dbReference type="NCBI Taxonomy" id="1054550"/>
    <lineage>
        <taxon>Bacteria</taxon>
        <taxon>Bacillati</taxon>
        <taxon>Actinomycetota</taxon>
        <taxon>Actinomycetes</taxon>
        <taxon>Micrococcales</taxon>
        <taxon>Luteimicrobium</taxon>
    </lineage>
</organism>
<gene>
    <name evidence="2" type="ORF">GCM10025864_40680</name>
</gene>
<dbReference type="EMBL" id="BSUK01000001">
    <property type="protein sequence ID" value="GMA26309.1"/>
    <property type="molecule type" value="Genomic_DNA"/>
</dbReference>
<sequence>MINFRYHVVSLISVFLALAVGIILGAGPLKESIGNQLSGQVSSLRAEKEQLRTDLDDARTSTDRGTTALAALAPTVLDGVLAADQVTIVEVSPDLDDEFKAVSTQLKSAGADVRGRIRLESAWLSESGADARKEGVEAALAAGLPIDTTASEEKQLAQALALSVTMSASATDHQLAAAARTTLKALADAKLVTVERTPTVASTKLLVLAGSADSQPEADGTTAPTDAKALAYAQAREEEVVVALHTSVPGTIVAGPAGESDSLVAAVRHDGDLQVTVSTVSGVATLIGQVSVPLALADQAQGTVGHYGFDDGATQAVPPRPAAVAGSSTDTKKG</sequence>
<reference evidence="3" key="1">
    <citation type="journal article" date="2019" name="Int. J. Syst. Evol. Microbiol.">
        <title>The Global Catalogue of Microorganisms (GCM) 10K type strain sequencing project: providing services to taxonomists for standard genome sequencing and annotation.</title>
        <authorList>
            <consortium name="The Broad Institute Genomics Platform"/>
            <consortium name="The Broad Institute Genome Sequencing Center for Infectious Disease"/>
            <person name="Wu L."/>
            <person name="Ma J."/>
        </authorList>
    </citation>
    <scope>NUCLEOTIDE SEQUENCE [LARGE SCALE GENOMIC DNA]</scope>
    <source>
        <strain evidence="3">NBRC 106348</strain>
    </source>
</reference>